<dbReference type="AlphaFoldDB" id="A0A6N7LNQ9"/>
<dbReference type="InterPro" id="IPR008767">
    <property type="entry name" value="Phage_SPP1_head-tail_adaptor"/>
</dbReference>
<dbReference type="Gene3D" id="2.40.10.270">
    <property type="entry name" value="Bacteriophage SPP1 head-tail adaptor protein"/>
    <property type="match status" value="1"/>
</dbReference>
<organism evidence="1 2">
    <name type="scientific">Sinorhizobium terangae</name>
    <dbReference type="NCBI Taxonomy" id="110322"/>
    <lineage>
        <taxon>Bacteria</taxon>
        <taxon>Pseudomonadati</taxon>
        <taxon>Pseudomonadota</taxon>
        <taxon>Alphaproteobacteria</taxon>
        <taxon>Hyphomicrobiales</taxon>
        <taxon>Rhizobiaceae</taxon>
        <taxon>Sinorhizobium/Ensifer group</taxon>
        <taxon>Sinorhizobium</taxon>
    </lineage>
</organism>
<accession>A0A6N7LNQ9</accession>
<comment type="caution">
    <text evidence="1">The sequence shown here is derived from an EMBL/GenBank/DDBJ whole genome shotgun (WGS) entry which is preliminary data.</text>
</comment>
<evidence type="ECO:0000313" key="1">
    <source>
        <dbReference type="EMBL" id="MQX19377.1"/>
    </source>
</evidence>
<dbReference type="OrthoDB" id="7478737at2"/>
<evidence type="ECO:0000313" key="2">
    <source>
        <dbReference type="Proteomes" id="UP000439983"/>
    </source>
</evidence>
<reference evidence="1 2" key="1">
    <citation type="journal article" date="2013" name="Genome Biol.">
        <title>Comparative genomics of the core and accessory genomes of 48 Sinorhizobium strains comprising five genospecies.</title>
        <authorList>
            <person name="Sugawara M."/>
            <person name="Epstein B."/>
            <person name="Badgley B.D."/>
            <person name="Unno T."/>
            <person name="Xu L."/>
            <person name="Reese J."/>
            <person name="Gyaneshwar P."/>
            <person name="Denny R."/>
            <person name="Mudge J."/>
            <person name="Bharti A.K."/>
            <person name="Farmer A.D."/>
            <person name="May G.D."/>
            <person name="Woodward J.E."/>
            <person name="Medigue C."/>
            <person name="Vallenet D."/>
            <person name="Lajus A."/>
            <person name="Rouy Z."/>
            <person name="Martinez-Vaz B."/>
            <person name="Tiffin P."/>
            <person name="Young N.D."/>
            <person name="Sadowsky M.J."/>
        </authorList>
    </citation>
    <scope>NUCLEOTIDE SEQUENCE [LARGE SCALE GENOMIC DNA]</scope>
    <source>
        <strain evidence="1 2">USDA4894</strain>
    </source>
</reference>
<dbReference type="InterPro" id="IPR038666">
    <property type="entry name" value="SSP1_head-tail_sf"/>
</dbReference>
<dbReference type="EMBL" id="WITC01000139">
    <property type="protein sequence ID" value="MQX19377.1"/>
    <property type="molecule type" value="Genomic_DNA"/>
</dbReference>
<sequence length="112" mass="12674">MPGAGKLDRRITIERETETGRNEVNEPVYEWTALTTVWARRRDASDGEREAAGQVGSTLMTRFVVRSSSVTRTVTPVDRLNYSDATWNILGVKETEEGRNRFIEITAIRDAD</sequence>
<dbReference type="Pfam" id="PF05521">
    <property type="entry name" value="Phage_HCP"/>
    <property type="match status" value="1"/>
</dbReference>
<name>A0A6N7LNQ9_SINTE</name>
<dbReference type="RefSeq" id="WP_153443239.1">
    <property type="nucleotide sequence ID" value="NZ_JACIGA010000005.1"/>
</dbReference>
<protein>
    <submittedName>
        <fullName evidence="1">Phage head closure protein</fullName>
    </submittedName>
</protein>
<proteinExistence type="predicted"/>
<keyword evidence="2" id="KW-1185">Reference proteome</keyword>
<dbReference type="NCBIfam" id="TIGR01563">
    <property type="entry name" value="gp16_SPP1"/>
    <property type="match status" value="1"/>
</dbReference>
<dbReference type="Proteomes" id="UP000439983">
    <property type="component" value="Unassembled WGS sequence"/>
</dbReference>
<gene>
    <name evidence="1" type="ORF">GHK62_33150</name>
</gene>